<evidence type="ECO:0000313" key="2">
    <source>
        <dbReference type="Proteomes" id="UP001273350"/>
    </source>
</evidence>
<accession>A0ABU4RDY1</accession>
<organism evidence="1 2">
    <name type="scientific">Flavobacterium cupriresistens</name>
    <dbReference type="NCBI Taxonomy" id="2893885"/>
    <lineage>
        <taxon>Bacteria</taxon>
        <taxon>Pseudomonadati</taxon>
        <taxon>Bacteroidota</taxon>
        <taxon>Flavobacteriia</taxon>
        <taxon>Flavobacteriales</taxon>
        <taxon>Flavobacteriaceae</taxon>
        <taxon>Flavobacterium</taxon>
    </lineage>
</organism>
<dbReference type="Proteomes" id="UP001273350">
    <property type="component" value="Unassembled WGS sequence"/>
</dbReference>
<protein>
    <recommendedName>
        <fullName evidence="3">Lipocalin-like domain-containing protein</fullName>
    </recommendedName>
</protein>
<sequence>MKKVIPLLKISFFALLSILIFSFSTDKKENDSKLVGIWKGFEKDGQIEGVEKHWIQQRFADGTYVIMFTAKQDCEIQTFTEKGKWWTENGKFYELSSSTKDIDVYSYEVKGEESVEFKSIKLTGKDDNTYVFSDYRLDLK</sequence>
<name>A0ABU4RDY1_9FLAO</name>
<proteinExistence type="predicted"/>
<dbReference type="RefSeq" id="WP_230003242.1">
    <property type="nucleotide sequence ID" value="NZ_CP087134.1"/>
</dbReference>
<evidence type="ECO:0000313" key="1">
    <source>
        <dbReference type="EMBL" id="MDX6190063.1"/>
    </source>
</evidence>
<evidence type="ECO:0008006" key="3">
    <source>
        <dbReference type="Google" id="ProtNLM"/>
    </source>
</evidence>
<dbReference type="EMBL" id="JAWXVI010000006">
    <property type="protein sequence ID" value="MDX6190063.1"/>
    <property type="molecule type" value="Genomic_DNA"/>
</dbReference>
<reference evidence="1 2" key="1">
    <citation type="submission" date="2023-11" db="EMBL/GenBank/DDBJ databases">
        <title>Unpublished Manusciprt.</title>
        <authorList>
            <person name="Saticioglu I.B."/>
            <person name="Ay H."/>
            <person name="Ajmi N."/>
            <person name="Altun S."/>
            <person name="Duman M."/>
        </authorList>
    </citation>
    <scope>NUCLEOTIDE SEQUENCE [LARGE SCALE GENOMIC DNA]</scope>
    <source>
        <strain evidence="1 2">Fl-318</strain>
    </source>
</reference>
<keyword evidence="2" id="KW-1185">Reference proteome</keyword>
<comment type="caution">
    <text evidence="1">The sequence shown here is derived from an EMBL/GenBank/DDBJ whole genome shotgun (WGS) entry which is preliminary data.</text>
</comment>
<gene>
    <name evidence="1" type="ORF">SGQ83_11950</name>
</gene>